<sequence>MSYYESSSSSNGQWPTNQNTWDHQVPPTRGGANGPTSQDEFAFFYQFDEVDRAFDNLSKSGKSYGASGRHSRGPTIMAGPRQPHGSDYGGEGPRGHPPSNIQGFYANQRHQPSRGSSEAEQMMQAKRRMAAQRERELRNLHTEQQYQRTALPDVSYVPKGMSEEETRELIARQRSALYKEGPFAEKNGYVDENGVIRPGIPTHSGPASLRGASPATYDLGRNLPGNPESASIAESAQNTAQEVASRPNSTTSPQSNSTNSKAVFDSTIGQPANRTSTSSPGGSPPRQELPGAPKSGQSGGATVAPIGTRPSGTPVTNSSAKRSTPPLASPGSWGRSGWPQSSGLGGQASVWA</sequence>
<evidence type="ECO:0000313" key="3">
    <source>
        <dbReference type="Proteomes" id="UP001187682"/>
    </source>
</evidence>
<feature type="region of interest" description="Disordered" evidence="1">
    <location>
        <begin position="186"/>
        <end position="352"/>
    </location>
</feature>
<feature type="compositionally biased region" description="Polar residues" evidence="1">
    <location>
        <begin position="108"/>
        <end position="119"/>
    </location>
</feature>
<dbReference type="Proteomes" id="UP001187682">
    <property type="component" value="Unassembled WGS sequence"/>
</dbReference>
<feature type="compositionally biased region" description="Low complexity" evidence="1">
    <location>
        <begin position="245"/>
        <end position="260"/>
    </location>
</feature>
<evidence type="ECO:0000256" key="1">
    <source>
        <dbReference type="SAM" id="MobiDB-lite"/>
    </source>
</evidence>
<feature type="compositionally biased region" description="Low complexity" evidence="1">
    <location>
        <begin position="1"/>
        <end position="10"/>
    </location>
</feature>
<feature type="compositionally biased region" description="Low complexity" evidence="1">
    <location>
        <begin position="275"/>
        <end position="285"/>
    </location>
</feature>
<keyword evidence="3" id="KW-1185">Reference proteome</keyword>
<feature type="compositionally biased region" description="Polar residues" evidence="1">
    <location>
        <begin position="310"/>
        <end position="322"/>
    </location>
</feature>
<evidence type="ECO:0000313" key="2">
    <source>
        <dbReference type="EMBL" id="SPO00068.1"/>
    </source>
</evidence>
<dbReference type="EMBL" id="ONZQ02000003">
    <property type="protein sequence ID" value="SPO00068.1"/>
    <property type="molecule type" value="Genomic_DNA"/>
</dbReference>
<feature type="region of interest" description="Disordered" evidence="1">
    <location>
        <begin position="1"/>
        <end position="38"/>
    </location>
</feature>
<feature type="compositionally biased region" description="Polar residues" evidence="1">
    <location>
        <begin position="11"/>
        <end position="22"/>
    </location>
</feature>
<comment type="caution">
    <text evidence="2">The sequence shown here is derived from an EMBL/GenBank/DDBJ whole genome shotgun (WGS) entry which is preliminary data.</text>
</comment>
<feature type="compositionally biased region" description="Basic and acidic residues" evidence="1">
    <location>
        <begin position="131"/>
        <end position="141"/>
    </location>
</feature>
<gene>
    <name evidence="2" type="ORF">DNG_02920</name>
</gene>
<name>A0AAE8MV86_9PEZI</name>
<accession>A0AAE8MV86</accession>
<proteinExistence type="predicted"/>
<protein>
    <submittedName>
        <fullName evidence="2">Uncharacterized protein</fullName>
    </submittedName>
</protein>
<organism evidence="2 3">
    <name type="scientific">Cephalotrichum gorgonifer</name>
    <dbReference type="NCBI Taxonomy" id="2041049"/>
    <lineage>
        <taxon>Eukaryota</taxon>
        <taxon>Fungi</taxon>
        <taxon>Dikarya</taxon>
        <taxon>Ascomycota</taxon>
        <taxon>Pezizomycotina</taxon>
        <taxon>Sordariomycetes</taxon>
        <taxon>Hypocreomycetidae</taxon>
        <taxon>Microascales</taxon>
        <taxon>Microascaceae</taxon>
        <taxon>Cephalotrichum</taxon>
    </lineage>
</organism>
<feature type="region of interest" description="Disordered" evidence="1">
    <location>
        <begin position="57"/>
        <end position="160"/>
    </location>
</feature>
<reference evidence="2" key="1">
    <citation type="submission" date="2018-03" db="EMBL/GenBank/DDBJ databases">
        <authorList>
            <person name="Guldener U."/>
        </authorList>
    </citation>
    <scope>NUCLEOTIDE SEQUENCE</scope>
</reference>
<feature type="compositionally biased region" description="Polar residues" evidence="1">
    <location>
        <begin position="228"/>
        <end position="242"/>
    </location>
</feature>
<dbReference type="AlphaFoldDB" id="A0AAE8MV86"/>